<feature type="region of interest" description="Disordered" evidence="1">
    <location>
        <begin position="20"/>
        <end position="93"/>
    </location>
</feature>
<protein>
    <submittedName>
        <fullName evidence="3">Uncharacterized protein LOC117645530</fullName>
    </submittedName>
</protein>
<keyword evidence="2" id="KW-1185">Reference proteome</keyword>
<dbReference type="KEGG" id="tpal:117645530"/>
<organism evidence="3">
    <name type="scientific">Thrips palmi</name>
    <name type="common">Melon thrips</name>
    <dbReference type="NCBI Taxonomy" id="161013"/>
    <lineage>
        <taxon>Eukaryota</taxon>
        <taxon>Metazoa</taxon>
        <taxon>Ecdysozoa</taxon>
        <taxon>Arthropoda</taxon>
        <taxon>Hexapoda</taxon>
        <taxon>Insecta</taxon>
        <taxon>Pterygota</taxon>
        <taxon>Neoptera</taxon>
        <taxon>Paraneoptera</taxon>
        <taxon>Thysanoptera</taxon>
        <taxon>Terebrantia</taxon>
        <taxon>Thripoidea</taxon>
        <taxon>Thripidae</taxon>
        <taxon>Thrips</taxon>
    </lineage>
</organism>
<name>A0A6P8YWQ2_THRPL</name>
<dbReference type="GeneID" id="117645530"/>
<gene>
    <name evidence="3" type="primary">LOC117645530</name>
</gene>
<dbReference type="AlphaFoldDB" id="A0A6P8YWQ2"/>
<evidence type="ECO:0000256" key="1">
    <source>
        <dbReference type="SAM" id="MobiDB-lite"/>
    </source>
</evidence>
<evidence type="ECO:0000313" key="3">
    <source>
        <dbReference type="RefSeq" id="XP_034241696.1"/>
    </source>
</evidence>
<proteinExistence type="predicted"/>
<reference evidence="3" key="1">
    <citation type="submission" date="2025-08" db="UniProtKB">
        <authorList>
            <consortium name="RefSeq"/>
        </authorList>
    </citation>
    <scope>IDENTIFICATION</scope>
    <source>
        <tissue evidence="3">Total insect</tissue>
    </source>
</reference>
<evidence type="ECO:0000313" key="2">
    <source>
        <dbReference type="Proteomes" id="UP000515158"/>
    </source>
</evidence>
<dbReference type="Proteomes" id="UP000515158">
    <property type="component" value="Unplaced"/>
</dbReference>
<accession>A0A6P8YWQ2</accession>
<sequence>MMIPKDSNFSLVSSCDSIFQEMSSDTGNSELSPFSPRPSSSPRPCSSPALTEGSQVVRSGPSSAPGAVEFPRSGTQVGKDSTGMFGKRGTAKRKAADTLDEALRVVKEMAKEPEPAAAPPDSVDTFLSFVGSRLRAMDSGVRKQCEDQILSMLVSVS</sequence>
<dbReference type="RefSeq" id="XP_034241696.1">
    <property type="nucleotide sequence ID" value="XM_034385805.1"/>
</dbReference>
<feature type="compositionally biased region" description="Polar residues" evidence="1">
    <location>
        <begin position="20"/>
        <end position="31"/>
    </location>
</feature>
<dbReference type="InParanoid" id="A0A6P8YWQ2"/>
<feature type="compositionally biased region" description="Polar residues" evidence="1">
    <location>
        <begin position="52"/>
        <end position="62"/>
    </location>
</feature>